<evidence type="ECO:0000256" key="1">
    <source>
        <dbReference type="ARBA" id="ARBA00008791"/>
    </source>
</evidence>
<dbReference type="Pfam" id="PF00582">
    <property type="entry name" value="Usp"/>
    <property type="match status" value="1"/>
</dbReference>
<feature type="domain" description="UspA" evidence="2">
    <location>
        <begin position="1"/>
        <end position="148"/>
    </location>
</feature>
<evidence type="ECO:0000313" key="4">
    <source>
        <dbReference type="Proteomes" id="UP000258707"/>
    </source>
</evidence>
<sequence>MSSTVLVPVDGSPLSRRALRYAFESFPDAEIVAYHVTDLFGPSYGPDGDLESAFEPMVGTDAWDARVRETTERLFADLEAVAADHDRSITLESDVGDPARLVLEYATEEPVDHVVIGSHGRPNARRPMFGSVADSVVRRAPTTVTVVR</sequence>
<dbReference type="InterPro" id="IPR006016">
    <property type="entry name" value="UspA"/>
</dbReference>
<reference evidence="4" key="1">
    <citation type="submission" date="2017-10" db="EMBL/GenBank/DDBJ databases">
        <title>Phenotypic and genomic properties of facultatively anaerobic sulfur-reducing natronoarchaea from hypersaline soda lakes.</title>
        <authorList>
            <person name="Sorokin D.Y."/>
            <person name="Kublanov I.V."/>
            <person name="Roman P."/>
            <person name="Sinninghe Damste J.S."/>
            <person name="Golyshin P.N."/>
            <person name="Rojo D."/>
            <person name="Ciordia S."/>
            <person name="Mena Md.C."/>
            <person name="Ferrer M."/>
            <person name="Messina E."/>
            <person name="Smedile F."/>
            <person name="La Spada G."/>
            <person name="La Cono V."/>
            <person name="Yakimov M.M."/>
        </authorList>
    </citation>
    <scope>NUCLEOTIDE SEQUENCE [LARGE SCALE GENOMIC DNA]</scope>
    <source>
        <strain evidence="4">AArc1</strain>
    </source>
</reference>
<dbReference type="Gene3D" id="3.40.50.620">
    <property type="entry name" value="HUPs"/>
    <property type="match status" value="1"/>
</dbReference>
<comment type="similarity">
    <text evidence="1">Belongs to the universal stress protein A family.</text>
</comment>
<organism evidence="3 4">
    <name type="scientific">Natrarchaeobaculum sulfurireducens</name>
    <dbReference type="NCBI Taxonomy" id="2044521"/>
    <lineage>
        <taxon>Archaea</taxon>
        <taxon>Methanobacteriati</taxon>
        <taxon>Methanobacteriota</taxon>
        <taxon>Stenosarchaea group</taxon>
        <taxon>Halobacteria</taxon>
        <taxon>Halobacteriales</taxon>
        <taxon>Natrialbaceae</taxon>
        <taxon>Natrarchaeobaculum</taxon>
    </lineage>
</organism>
<dbReference type="KEGG" id="nan:AArc1_1084"/>
<gene>
    <name evidence="3" type="ORF">AArc1_1084</name>
</gene>
<name>A0A346PD30_9EURY</name>
<dbReference type="PRINTS" id="PR01438">
    <property type="entry name" value="UNVRSLSTRESS"/>
</dbReference>
<dbReference type="GeneID" id="37637898"/>
<dbReference type="InterPro" id="IPR006015">
    <property type="entry name" value="Universal_stress_UspA"/>
</dbReference>
<dbReference type="EMBL" id="CP024047">
    <property type="protein sequence ID" value="AXR77425.1"/>
    <property type="molecule type" value="Genomic_DNA"/>
</dbReference>
<protein>
    <submittedName>
        <fullName evidence="3">Nucleotide-binding protein, UspA family</fullName>
    </submittedName>
</protein>
<dbReference type="PANTHER" id="PTHR46268">
    <property type="entry name" value="STRESS RESPONSE PROTEIN NHAX"/>
    <property type="match status" value="1"/>
</dbReference>
<dbReference type="AlphaFoldDB" id="A0A346PD30"/>
<dbReference type="RefSeq" id="WP_117363605.1">
    <property type="nucleotide sequence ID" value="NZ_CP024047.1"/>
</dbReference>
<dbReference type="Proteomes" id="UP000258707">
    <property type="component" value="Chromosome"/>
</dbReference>
<dbReference type="CDD" id="cd00293">
    <property type="entry name" value="USP-like"/>
    <property type="match status" value="1"/>
</dbReference>
<evidence type="ECO:0000313" key="3">
    <source>
        <dbReference type="EMBL" id="AXR77425.1"/>
    </source>
</evidence>
<dbReference type="PANTHER" id="PTHR46268:SF24">
    <property type="entry name" value="UNIVERSAL STRESS PROTEIN"/>
    <property type="match status" value="1"/>
</dbReference>
<dbReference type="InterPro" id="IPR014729">
    <property type="entry name" value="Rossmann-like_a/b/a_fold"/>
</dbReference>
<proteinExistence type="inferred from homology"/>
<evidence type="ECO:0000259" key="2">
    <source>
        <dbReference type="Pfam" id="PF00582"/>
    </source>
</evidence>
<dbReference type="SUPFAM" id="SSF52402">
    <property type="entry name" value="Adenine nucleotide alpha hydrolases-like"/>
    <property type="match status" value="1"/>
</dbReference>
<accession>A0A346PD30</accession>